<feature type="transmembrane region" description="Helical" evidence="6">
    <location>
        <begin position="213"/>
        <end position="232"/>
    </location>
</feature>
<dbReference type="AlphaFoldDB" id="A0A6P8AZH3"/>
<organism evidence="8 9">
    <name type="scientific">Pyricularia grisea</name>
    <name type="common">Crabgrass-specific blast fungus</name>
    <name type="synonym">Magnaporthe grisea</name>
    <dbReference type="NCBI Taxonomy" id="148305"/>
    <lineage>
        <taxon>Eukaryota</taxon>
        <taxon>Fungi</taxon>
        <taxon>Dikarya</taxon>
        <taxon>Ascomycota</taxon>
        <taxon>Pezizomycotina</taxon>
        <taxon>Sordariomycetes</taxon>
        <taxon>Sordariomycetidae</taxon>
        <taxon>Magnaporthales</taxon>
        <taxon>Pyriculariaceae</taxon>
        <taxon>Pyricularia</taxon>
    </lineage>
</organism>
<feature type="region of interest" description="Disordered" evidence="5">
    <location>
        <begin position="667"/>
        <end position="707"/>
    </location>
</feature>
<reference evidence="8 9" key="1">
    <citation type="journal article" date="2019" name="Mol. Biol. Evol.">
        <title>Blast fungal genomes show frequent chromosomal changes, gene gains and losses, and effector gene turnover.</title>
        <authorList>
            <person name="Gomez Luciano L.B."/>
            <person name="Jason Tsai I."/>
            <person name="Chuma I."/>
            <person name="Tosa Y."/>
            <person name="Chen Y.H."/>
            <person name="Li J.Y."/>
            <person name="Li M.Y."/>
            <person name="Jade Lu M.Y."/>
            <person name="Nakayashiki H."/>
            <person name="Li W.H."/>
        </authorList>
    </citation>
    <scope>NUCLEOTIDE SEQUENCE [LARGE SCALE GENOMIC DNA]</scope>
    <source>
        <strain evidence="8 9">NI907</strain>
    </source>
</reference>
<evidence type="ECO:0000256" key="6">
    <source>
        <dbReference type="SAM" id="Phobius"/>
    </source>
</evidence>
<dbReference type="Gene3D" id="3.30.750.24">
    <property type="entry name" value="STAS domain"/>
    <property type="match status" value="1"/>
</dbReference>
<dbReference type="PANTHER" id="PTHR11814">
    <property type="entry name" value="SULFATE TRANSPORTER"/>
    <property type="match status" value="1"/>
</dbReference>
<evidence type="ECO:0000256" key="3">
    <source>
        <dbReference type="ARBA" id="ARBA00022989"/>
    </source>
</evidence>
<feature type="transmembrane region" description="Helical" evidence="6">
    <location>
        <begin position="398"/>
        <end position="416"/>
    </location>
</feature>
<evidence type="ECO:0000256" key="4">
    <source>
        <dbReference type="ARBA" id="ARBA00023136"/>
    </source>
</evidence>
<dbReference type="InterPro" id="IPR002645">
    <property type="entry name" value="STAS_dom"/>
</dbReference>
<evidence type="ECO:0000313" key="8">
    <source>
        <dbReference type="Proteomes" id="UP000515153"/>
    </source>
</evidence>
<dbReference type="KEGG" id="pgri:PgNI_10079"/>
<accession>A0A6P8AZH3</accession>
<reference evidence="9" key="3">
    <citation type="submission" date="2025-08" db="UniProtKB">
        <authorList>
            <consortium name="RefSeq"/>
        </authorList>
    </citation>
    <scope>IDENTIFICATION</scope>
    <source>
        <strain evidence="9">NI907</strain>
    </source>
</reference>
<dbReference type="NCBIfam" id="TIGR00815">
    <property type="entry name" value="sulP"/>
    <property type="match status" value="1"/>
</dbReference>
<name>A0A6P8AZH3_PYRGI</name>
<evidence type="ECO:0000313" key="9">
    <source>
        <dbReference type="RefSeq" id="XP_030980224.1"/>
    </source>
</evidence>
<feature type="domain" description="STAS" evidence="7">
    <location>
        <begin position="489"/>
        <end position="658"/>
    </location>
</feature>
<feature type="transmembrane region" description="Helical" evidence="6">
    <location>
        <begin position="437"/>
        <end position="462"/>
    </location>
</feature>
<dbReference type="Pfam" id="PF01740">
    <property type="entry name" value="STAS"/>
    <property type="match status" value="1"/>
</dbReference>
<dbReference type="InterPro" id="IPR001902">
    <property type="entry name" value="SLC26A/SulP_fam"/>
</dbReference>
<evidence type="ECO:0000256" key="5">
    <source>
        <dbReference type="SAM" id="MobiDB-lite"/>
    </source>
</evidence>
<proteinExistence type="predicted"/>
<feature type="transmembrane region" description="Helical" evidence="6">
    <location>
        <begin position="244"/>
        <end position="267"/>
    </location>
</feature>
<reference evidence="9" key="2">
    <citation type="submission" date="2019-10" db="EMBL/GenBank/DDBJ databases">
        <authorList>
            <consortium name="NCBI Genome Project"/>
        </authorList>
    </citation>
    <scope>NUCLEOTIDE SEQUENCE</scope>
    <source>
        <strain evidence="9">NI907</strain>
    </source>
</reference>
<feature type="transmembrane region" description="Helical" evidence="6">
    <location>
        <begin position="57"/>
        <end position="80"/>
    </location>
</feature>
<dbReference type="Pfam" id="PF00916">
    <property type="entry name" value="Sulfate_transp"/>
    <property type="match status" value="1"/>
</dbReference>
<dbReference type="GeneID" id="41964963"/>
<dbReference type="RefSeq" id="XP_030980224.1">
    <property type="nucleotide sequence ID" value="XM_031130055.1"/>
</dbReference>
<keyword evidence="8" id="KW-1185">Reference proteome</keyword>
<feature type="transmembrane region" description="Helical" evidence="6">
    <location>
        <begin position="341"/>
        <end position="362"/>
    </location>
</feature>
<dbReference type="GO" id="GO:0016020">
    <property type="term" value="C:membrane"/>
    <property type="evidence" value="ECO:0007669"/>
    <property type="project" value="UniProtKB-SubCell"/>
</dbReference>
<dbReference type="PROSITE" id="PS50801">
    <property type="entry name" value="STAS"/>
    <property type="match status" value="1"/>
</dbReference>
<keyword evidence="3 6" id="KW-1133">Transmembrane helix</keyword>
<dbReference type="InterPro" id="IPR011547">
    <property type="entry name" value="SLC26A/SulP_dom"/>
</dbReference>
<keyword evidence="2 6" id="KW-0812">Transmembrane</keyword>
<evidence type="ECO:0000259" key="7">
    <source>
        <dbReference type="PROSITE" id="PS50801"/>
    </source>
</evidence>
<feature type="transmembrane region" description="Helical" evidence="6">
    <location>
        <begin position="161"/>
        <end position="183"/>
    </location>
</feature>
<dbReference type="GO" id="GO:0055085">
    <property type="term" value="P:transmembrane transport"/>
    <property type="evidence" value="ECO:0007669"/>
    <property type="project" value="InterPro"/>
</dbReference>
<keyword evidence="4 6" id="KW-0472">Membrane</keyword>
<evidence type="ECO:0000256" key="1">
    <source>
        <dbReference type="ARBA" id="ARBA00004141"/>
    </source>
</evidence>
<feature type="transmembrane region" description="Helical" evidence="6">
    <location>
        <begin position="138"/>
        <end position="156"/>
    </location>
</feature>
<dbReference type="SUPFAM" id="SSF52091">
    <property type="entry name" value="SpoIIaa-like"/>
    <property type="match status" value="1"/>
</dbReference>
<dbReference type="CDD" id="cd07042">
    <property type="entry name" value="STAS_SulP_like_sulfate_transporter"/>
    <property type="match status" value="1"/>
</dbReference>
<dbReference type="InterPro" id="IPR036513">
    <property type="entry name" value="STAS_dom_sf"/>
</dbReference>
<feature type="transmembrane region" description="Helical" evidence="6">
    <location>
        <begin position="374"/>
        <end position="392"/>
    </location>
</feature>
<sequence>MSKYVEAAKQDIREDVTWQKAGRLSRRGIKEFPEASVQYLLDKAPIVGWLPKYNPRWLINDLIAGLTLGLMLIPQGLAYAKIAEIPVEYGLMSSWLPASIYAIMGTTKDLSTGPTSLIGLLTSEGVHEFGEEYTPSQVASAMALWMGVFGMILGFLKLGWLLEFISLPILSGFITAVAITIILNQMPSLLGLKGVGSGSAQQIHDVFAFLPKASLMTCVIGFTGILFMTILEKTGKRWSDKNKIVWFCSITRAFLTLVLFTGVSFAVNGKKANAKEYLFEVVQVKADGQEPPAMPPSDLIMKTATRSVALFIAAAVEHSAIARAFGVKNDYIPDQSQELCYFGVTNFINSFFHAMGVGGAMSRTSVNSQCHVKSPLSGVMTTAVVLISIYFLVGTLYWIPKATLAAIIITAVWPLIHHPKDFYRYWKTSLADFISSMIALWVSLFYSTEMGIGLAVGFNIVYCILRQTFTRVTSSGVPAPSDISDRDLPHPDSPQARDVHVFRFNDSFFFPNSYMCTTSILDSIQTYHAPAYHGAQGPEVRERNWSVVAEKRILRLRRRAGVTDPDALPPIGLVILDFGRVNHVDSTACSHLKNLVKEITRYGGNHVEVRFVGMTEYVRERFVRYGWRVDDAPAWGATAGDKDATMLFPTVAAAVLAPRRNTPEVVHAQHDFDEKRSSSEDLEKGMATHAERTDRSSSHERKSEARP</sequence>
<dbReference type="Proteomes" id="UP000515153">
    <property type="component" value="Chromosome VII"/>
</dbReference>
<gene>
    <name evidence="9" type="ORF">PgNI_10079</name>
</gene>
<protein>
    <recommendedName>
        <fullName evidence="7">STAS domain-containing protein</fullName>
    </recommendedName>
</protein>
<evidence type="ECO:0000256" key="2">
    <source>
        <dbReference type="ARBA" id="ARBA00022692"/>
    </source>
</evidence>
<comment type="subcellular location">
    <subcellularLocation>
        <location evidence="1">Membrane</location>
        <topology evidence="1">Multi-pass membrane protein</topology>
    </subcellularLocation>
</comment>